<dbReference type="AlphaFoldDB" id="A0A0F9QBG2"/>
<accession>A0A0F9QBG2</accession>
<sequence length="147" mass="16569">MNDLELLLTPQEEIDIEAALKNAFTLQDKPIKKDQFEILLNEVLKSKKPFRAIIAGLDSLKSESLRRLTFYEIMTGIDKFIENPTGGAVSCDHCSKSGFFVMRDDEGRNFSLACTCQNGDRVANQGNTRWNGQNMQSCRGRMLTALM</sequence>
<protein>
    <submittedName>
        <fullName evidence="1">Uncharacterized protein</fullName>
    </submittedName>
</protein>
<evidence type="ECO:0000313" key="1">
    <source>
        <dbReference type="EMBL" id="KKN10511.1"/>
    </source>
</evidence>
<organism evidence="1">
    <name type="scientific">marine sediment metagenome</name>
    <dbReference type="NCBI Taxonomy" id="412755"/>
    <lineage>
        <taxon>unclassified sequences</taxon>
        <taxon>metagenomes</taxon>
        <taxon>ecological metagenomes</taxon>
    </lineage>
</organism>
<reference evidence="1" key="1">
    <citation type="journal article" date="2015" name="Nature">
        <title>Complex archaea that bridge the gap between prokaryotes and eukaryotes.</title>
        <authorList>
            <person name="Spang A."/>
            <person name="Saw J.H."/>
            <person name="Jorgensen S.L."/>
            <person name="Zaremba-Niedzwiedzka K."/>
            <person name="Martijn J."/>
            <person name="Lind A.E."/>
            <person name="van Eijk R."/>
            <person name="Schleper C."/>
            <person name="Guy L."/>
            <person name="Ettema T.J."/>
        </authorList>
    </citation>
    <scope>NUCLEOTIDE SEQUENCE</scope>
</reference>
<proteinExistence type="predicted"/>
<dbReference type="EMBL" id="LAZR01004238">
    <property type="protein sequence ID" value="KKN10511.1"/>
    <property type="molecule type" value="Genomic_DNA"/>
</dbReference>
<comment type="caution">
    <text evidence="1">The sequence shown here is derived from an EMBL/GenBank/DDBJ whole genome shotgun (WGS) entry which is preliminary data.</text>
</comment>
<name>A0A0F9QBG2_9ZZZZ</name>
<gene>
    <name evidence="1" type="ORF">LCGC14_1035960</name>
</gene>